<dbReference type="Pfam" id="PF13976">
    <property type="entry name" value="gag_pre-integrs"/>
    <property type="match status" value="1"/>
</dbReference>
<dbReference type="InterPro" id="IPR054722">
    <property type="entry name" value="PolX-like_BBD"/>
</dbReference>
<dbReference type="Pfam" id="PF22936">
    <property type="entry name" value="Pol_BBD"/>
    <property type="match status" value="1"/>
</dbReference>
<name>A0A6J5VAJ8_PRUAR</name>
<dbReference type="EMBL" id="CAEKDK010000007">
    <property type="protein sequence ID" value="CAB4286059.1"/>
    <property type="molecule type" value="Genomic_DNA"/>
</dbReference>
<evidence type="ECO:0000313" key="3">
    <source>
        <dbReference type="EMBL" id="CAB4286059.1"/>
    </source>
</evidence>
<gene>
    <name evidence="3" type="ORF">CURHAP_LOCUS42617</name>
</gene>
<dbReference type="Pfam" id="PF14223">
    <property type="entry name" value="Retrotran_gag_2"/>
    <property type="match status" value="1"/>
</dbReference>
<organism evidence="3 4">
    <name type="scientific">Prunus armeniaca</name>
    <name type="common">Apricot</name>
    <name type="synonym">Armeniaca vulgaris</name>
    <dbReference type="NCBI Taxonomy" id="36596"/>
    <lineage>
        <taxon>Eukaryota</taxon>
        <taxon>Viridiplantae</taxon>
        <taxon>Streptophyta</taxon>
        <taxon>Embryophyta</taxon>
        <taxon>Tracheophyta</taxon>
        <taxon>Spermatophyta</taxon>
        <taxon>Magnoliopsida</taxon>
        <taxon>eudicotyledons</taxon>
        <taxon>Gunneridae</taxon>
        <taxon>Pentapetalae</taxon>
        <taxon>rosids</taxon>
        <taxon>fabids</taxon>
        <taxon>Rosales</taxon>
        <taxon>Rosaceae</taxon>
        <taxon>Amygdaloideae</taxon>
        <taxon>Amygdaleae</taxon>
        <taxon>Prunus</taxon>
    </lineage>
</organism>
<dbReference type="AlphaFoldDB" id="A0A6J5VAJ8"/>
<dbReference type="Proteomes" id="UP000507222">
    <property type="component" value="Unassembled WGS sequence"/>
</dbReference>
<dbReference type="InterPro" id="IPR025724">
    <property type="entry name" value="GAG-pre-integrase_dom"/>
</dbReference>
<accession>A0A6J5VAJ8</accession>
<dbReference type="PANTHER" id="PTHR47481">
    <property type="match status" value="1"/>
</dbReference>
<proteinExistence type="predicted"/>
<evidence type="ECO:0000259" key="2">
    <source>
        <dbReference type="Pfam" id="PF22936"/>
    </source>
</evidence>
<sequence>MSKKNSNLTTTENVASGSRKLSALWNAQTIAIFIDLCIKEVDQGNRPGTHFNKVGWASSLVSVILDQVLLTSCLQISKEAWGHVDGSNPAPDKNKVKDQHAKWEVKDAQVMTWILGSVEPNIILNLRSSQTAAQMWTYLKKIYSQQNTARWFQLEHELAAFQQDSLSISDFYSRFTNLWAEYTDIVYADLPSEGLSSVQSIHETTQRDQFLMKLRPEFEGTRSNLMNRESVPSLDTCLNDLLCEEQRLLTQTTMEQRRSASVPVAYAAQGKPRGRDMSTVHDGHIIKECPTRPPKKSETAYTVSVGFSSAGSSVTTVPLTQSAHAPVQPVTPDMIQQMIISAFSALGLSAKPFFTSSPWYFDSGASHHMTNNADSLTNVNKYFGNLKIHTTDGNHLPITATGDVSPSLTDVFVSPGLTTNLVSVGQLVDNDCKVEFSKSGCVVQDQQSGRMITRGPKVGRLFPLQFPLSSFSPFVSCNSAHVDYRAWHKRLGHPNSNVLHDLWKSGFLGNKESPSLSAVQFDCNSCKLGKRLPTDSRHHLSTVLSFNTSTKWGG</sequence>
<feature type="domain" description="GAG-pre-integrase" evidence="1">
    <location>
        <begin position="461"/>
        <end position="530"/>
    </location>
</feature>
<evidence type="ECO:0000259" key="1">
    <source>
        <dbReference type="Pfam" id="PF13976"/>
    </source>
</evidence>
<evidence type="ECO:0000313" key="4">
    <source>
        <dbReference type="Proteomes" id="UP000507222"/>
    </source>
</evidence>
<protein>
    <submittedName>
        <fullName evidence="3">Uncharacterized protein</fullName>
    </submittedName>
</protein>
<dbReference type="PANTHER" id="PTHR47481:SF27">
    <property type="entry name" value="CCHC-TYPE DOMAIN-CONTAINING PROTEIN"/>
    <property type="match status" value="1"/>
</dbReference>
<reference evidence="3 4" key="1">
    <citation type="submission" date="2020-05" db="EMBL/GenBank/DDBJ databases">
        <authorList>
            <person name="Campoy J."/>
            <person name="Schneeberger K."/>
            <person name="Spophaly S."/>
        </authorList>
    </citation>
    <scope>NUCLEOTIDE SEQUENCE [LARGE SCALE GENOMIC DNA]</scope>
    <source>
        <strain evidence="3">PruArmRojPasFocal</strain>
    </source>
</reference>
<feature type="domain" description="Retrovirus-related Pol polyprotein from transposon TNT 1-94-like beta-barrel" evidence="2">
    <location>
        <begin position="359"/>
        <end position="431"/>
    </location>
</feature>